<dbReference type="AlphaFoldDB" id="A0A803Q2V3"/>
<dbReference type="EMBL" id="UZAU01000669">
    <property type="status" value="NOT_ANNOTATED_CDS"/>
    <property type="molecule type" value="Genomic_DNA"/>
</dbReference>
<dbReference type="PANTHER" id="PTHR33116:SF86">
    <property type="entry name" value="REVERSE TRANSCRIPTASE DOMAIN-CONTAINING PROTEIN"/>
    <property type="match status" value="1"/>
</dbReference>
<evidence type="ECO:0000313" key="3">
    <source>
        <dbReference type="Proteomes" id="UP000596661"/>
    </source>
</evidence>
<dbReference type="InterPro" id="IPR000477">
    <property type="entry name" value="RT_dom"/>
</dbReference>
<dbReference type="Gramene" id="evm.model.07.1500">
    <property type="protein sequence ID" value="cds.evm.model.07.1500"/>
    <property type="gene ID" value="evm.TU.07.1500"/>
</dbReference>
<sequence>MLDSGSDDDAVEQLLSFVSNHLGDLDIQMLDEPFTSDEVKAVLFQMAGDKAPGLDGVNALFYQKNWKSGKSGWVALKLDMEKIFDRVEWGFVKAIMQHLHFPVRFIGLTLNCISSVSFRLLINGSLTNKFSSSRGLRQGDPLSPYIFLLVSEALSAAIRLKEHNRLFQGISICRLAPVISHLLFANDSLLFSTTTTRSCLAIKNALDLYHRATGLDNKPFISKYLGIPQCFGRSKKDHFSFILPKASSKMNYWTNRFFSKAGKEVLLKAFWWGSIGNKGKVHWKSWEKLCQSKCSDGLGFRSFVHHNQTLLAKQAWHVFSMPNSLLACLLKAKYFKQNSFLEAPKGHCPSFTWCSLLWGRDLLKRGLLWKVSGLLQDFDDAQNFHAHTGPQVFSSCSIGNSTPIMPEPGFYKSNVDVALSDQKHKVGIGAAVTNSKGDIVAAMSSFFMAICPPYWRKQKPCFGLYIGASVIHESRDHNVISHNLAKAALRL</sequence>
<keyword evidence="3" id="KW-1185">Reference proteome</keyword>
<dbReference type="OMA" id="HTNITHD"/>
<reference evidence="2" key="1">
    <citation type="submission" date="2018-11" db="EMBL/GenBank/DDBJ databases">
        <authorList>
            <person name="Grassa J C."/>
        </authorList>
    </citation>
    <scope>NUCLEOTIDE SEQUENCE [LARGE SCALE GENOMIC DNA]</scope>
</reference>
<evidence type="ECO:0000259" key="1">
    <source>
        <dbReference type="Pfam" id="PF00078"/>
    </source>
</evidence>
<organism evidence="2 3">
    <name type="scientific">Cannabis sativa</name>
    <name type="common">Hemp</name>
    <name type="synonym">Marijuana</name>
    <dbReference type="NCBI Taxonomy" id="3483"/>
    <lineage>
        <taxon>Eukaryota</taxon>
        <taxon>Viridiplantae</taxon>
        <taxon>Streptophyta</taxon>
        <taxon>Embryophyta</taxon>
        <taxon>Tracheophyta</taxon>
        <taxon>Spermatophyta</taxon>
        <taxon>Magnoliopsida</taxon>
        <taxon>eudicotyledons</taxon>
        <taxon>Gunneridae</taxon>
        <taxon>Pentapetalae</taxon>
        <taxon>rosids</taxon>
        <taxon>fabids</taxon>
        <taxon>Rosales</taxon>
        <taxon>Cannabaceae</taxon>
        <taxon>Cannabis</taxon>
    </lineage>
</organism>
<dbReference type="Proteomes" id="UP000596661">
    <property type="component" value="Chromosome 7"/>
</dbReference>
<dbReference type="EnsemblPlants" id="evm.model.07.1500">
    <property type="protein sequence ID" value="cds.evm.model.07.1500"/>
    <property type="gene ID" value="evm.TU.07.1500"/>
</dbReference>
<accession>A0A803Q2V3</accession>
<feature type="domain" description="Reverse transcriptase" evidence="1">
    <location>
        <begin position="49"/>
        <end position="203"/>
    </location>
</feature>
<name>A0A803Q2V3_CANSA</name>
<proteinExistence type="predicted"/>
<dbReference type="PANTHER" id="PTHR33116">
    <property type="entry name" value="REVERSE TRANSCRIPTASE ZINC-BINDING DOMAIN-CONTAINING PROTEIN-RELATED-RELATED"/>
    <property type="match status" value="1"/>
</dbReference>
<evidence type="ECO:0000313" key="2">
    <source>
        <dbReference type="EnsemblPlants" id="cds.evm.model.07.1500"/>
    </source>
</evidence>
<protein>
    <recommendedName>
        <fullName evidence="1">Reverse transcriptase domain-containing protein</fullName>
    </recommendedName>
</protein>
<reference evidence="2" key="2">
    <citation type="submission" date="2021-03" db="UniProtKB">
        <authorList>
            <consortium name="EnsemblPlants"/>
        </authorList>
    </citation>
    <scope>IDENTIFICATION</scope>
</reference>
<dbReference type="Pfam" id="PF00078">
    <property type="entry name" value="RVT_1"/>
    <property type="match status" value="1"/>
</dbReference>